<organism evidence="2 3">
    <name type="scientific">Apiospora kogelbergensis</name>
    <dbReference type="NCBI Taxonomy" id="1337665"/>
    <lineage>
        <taxon>Eukaryota</taxon>
        <taxon>Fungi</taxon>
        <taxon>Dikarya</taxon>
        <taxon>Ascomycota</taxon>
        <taxon>Pezizomycotina</taxon>
        <taxon>Sordariomycetes</taxon>
        <taxon>Xylariomycetidae</taxon>
        <taxon>Amphisphaeriales</taxon>
        <taxon>Apiosporaceae</taxon>
        <taxon>Apiospora</taxon>
    </lineage>
</organism>
<evidence type="ECO:0000313" key="2">
    <source>
        <dbReference type="EMBL" id="KAK8129173.1"/>
    </source>
</evidence>
<name>A0AAW0R5V2_9PEZI</name>
<reference evidence="2 3" key="1">
    <citation type="submission" date="2023-01" db="EMBL/GenBank/DDBJ databases">
        <title>Analysis of 21 Apiospora genomes using comparative genomics revels a genus with tremendous synthesis potential of carbohydrate active enzymes and secondary metabolites.</title>
        <authorList>
            <person name="Sorensen T."/>
        </authorList>
    </citation>
    <scope>NUCLEOTIDE SEQUENCE [LARGE SCALE GENOMIC DNA]</scope>
    <source>
        <strain evidence="2 3">CBS 117206</strain>
    </source>
</reference>
<protein>
    <submittedName>
        <fullName evidence="2">Uncharacterized protein</fullName>
    </submittedName>
</protein>
<gene>
    <name evidence="2" type="ORF">PG999_001553</name>
</gene>
<comment type="caution">
    <text evidence="2">The sequence shown here is derived from an EMBL/GenBank/DDBJ whole genome shotgun (WGS) entry which is preliminary data.</text>
</comment>
<dbReference type="Proteomes" id="UP001392437">
    <property type="component" value="Unassembled WGS sequence"/>
</dbReference>
<accession>A0AAW0R5V2</accession>
<proteinExistence type="predicted"/>
<feature type="compositionally biased region" description="Polar residues" evidence="1">
    <location>
        <begin position="62"/>
        <end position="72"/>
    </location>
</feature>
<dbReference type="AlphaFoldDB" id="A0AAW0R5V2"/>
<feature type="region of interest" description="Disordered" evidence="1">
    <location>
        <begin position="14"/>
        <end position="72"/>
    </location>
</feature>
<dbReference type="EMBL" id="JAQQWP010000002">
    <property type="protein sequence ID" value="KAK8129173.1"/>
    <property type="molecule type" value="Genomic_DNA"/>
</dbReference>
<sequence>MWSSSHKLGMVARAVSSDAGTPDLGGVTVGMGNPNSTEPAPFLHSESPRPVSAASLRGQSPRPVSNSVCARL</sequence>
<evidence type="ECO:0000256" key="1">
    <source>
        <dbReference type="SAM" id="MobiDB-lite"/>
    </source>
</evidence>
<keyword evidence="3" id="KW-1185">Reference proteome</keyword>
<evidence type="ECO:0000313" key="3">
    <source>
        <dbReference type="Proteomes" id="UP001392437"/>
    </source>
</evidence>